<feature type="domain" description="STAS" evidence="1">
    <location>
        <begin position="5"/>
        <end position="97"/>
    </location>
</feature>
<dbReference type="RefSeq" id="WP_198113579.1">
    <property type="nucleotide sequence ID" value="NZ_JAEDAK010000027.1"/>
</dbReference>
<dbReference type="Proteomes" id="UP000613266">
    <property type="component" value="Unassembled WGS sequence"/>
</dbReference>
<dbReference type="PANTHER" id="PTHR35849:SF2">
    <property type="entry name" value="BLR2341 PROTEIN"/>
    <property type="match status" value="1"/>
</dbReference>
<evidence type="ECO:0000313" key="3">
    <source>
        <dbReference type="Proteomes" id="UP000613266"/>
    </source>
</evidence>
<dbReference type="EMBL" id="JAEDAK010000027">
    <property type="protein sequence ID" value="MBH9579632.1"/>
    <property type="molecule type" value="Genomic_DNA"/>
</dbReference>
<dbReference type="AlphaFoldDB" id="A0A931NG85"/>
<dbReference type="InterPro" id="IPR052746">
    <property type="entry name" value="MlaB_ABC_Transporter"/>
</dbReference>
<dbReference type="InterPro" id="IPR002645">
    <property type="entry name" value="STAS_dom"/>
</dbReference>
<evidence type="ECO:0000313" key="2">
    <source>
        <dbReference type="EMBL" id="MBH9579632.1"/>
    </source>
</evidence>
<dbReference type="Gene3D" id="3.30.750.24">
    <property type="entry name" value="STAS domain"/>
    <property type="match status" value="1"/>
</dbReference>
<reference evidence="2" key="1">
    <citation type="submission" date="2020-12" db="EMBL/GenBank/DDBJ databases">
        <title>The genome sequence of Inhella sp. 1Y17.</title>
        <authorList>
            <person name="Liu Y."/>
        </authorList>
    </citation>
    <scope>NUCLEOTIDE SEQUENCE</scope>
    <source>
        <strain evidence="2">1Y17</strain>
    </source>
</reference>
<organism evidence="2 3">
    <name type="scientific">Inhella proteolytica</name>
    <dbReference type="NCBI Taxonomy" id="2795029"/>
    <lineage>
        <taxon>Bacteria</taxon>
        <taxon>Pseudomonadati</taxon>
        <taxon>Pseudomonadota</taxon>
        <taxon>Betaproteobacteria</taxon>
        <taxon>Burkholderiales</taxon>
        <taxon>Sphaerotilaceae</taxon>
        <taxon>Inhella</taxon>
    </lineage>
</organism>
<dbReference type="Pfam" id="PF13466">
    <property type="entry name" value="STAS_2"/>
    <property type="match status" value="1"/>
</dbReference>
<protein>
    <submittedName>
        <fullName evidence="2">STAS domain-containing protein</fullName>
    </submittedName>
</protein>
<comment type="caution">
    <text evidence="2">The sequence shown here is derived from an EMBL/GenBank/DDBJ whole genome shotgun (WGS) entry which is preliminary data.</text>
</comment>
<dbReference type="InterPro" id="IPR058548">
    <property type="entry name" value="MlaB-like_STAS"/>
</dbReference>
<gene>
    <name evidence="2" type="ORF">I7X39_22280</name>
</gene>
<dbReference type="PANTHER" id="PTHR35849">
    <property type="entry name" value="BLR2341 PROTEIN"/>
    <property type="match status" value="1"/>
</dbReference>
<sequence length="97" mass="10362">MAEPLSLGTEWTIAQASELHQSLLAALQASAEQGDVPVLDLAGVDSMDSAGVQLLLALHRSLQERGQELRIATASPTVLAALDMYRVRSLLMPPEIL</sequence>
<dbReference type="CDD" id="cd07043">
    <property type="entry name" value="STAS_anti-anti-sigma_factors"/>
    <property type="match status" value="1"/>
</dbReference>
<dbReference type="PROSITE" id="PS50801">
    <property type="entry name" value="STAS"/>
    <property type="match status" value="1"/>
</dbReference>
<proteinExistence type="predicted"/>
<dbReference type="InterPro" id="IPR036513">
    <property type="entry name" value="STAS_dom_sf"/>
</dbReference>
<dbReference type="SUPFAM" id="SSF52091">
    <property type="entry name" value="SpoIIaa-like"/>
    <property type="match status" value="1"/>
</dbReference>
<evidence type="ECO:0000259" key="1">
    <source>
        <dbReference type="PROSITE" id="PS50801"/>
    </source>
</evidence>
<name>A0A931NG85_9BURK</name>
<keyword evidence="3" id="KW-1185">Reference proteome</keyword>
<accession>A0A931NG85</accession>